<dbReference type="OMA" id="PEYYFWL"/>
<evidence type="ECO:0000313" key="2">
    <source>
        <dbReference type="Proteomes" id="UP000821853"/>
    </source>
</evidence>
<dbReference type="Gene3D" id="1.10.1380.10">
    <property type="entry name" value="Neutral endopeptidase , domain2"/>
    <property type="match status" value="1"/>
</dbReference>
<comment type="caution">
    <text evidence="1">The sequence shown here is derived from an EMBL/GenBank/DDBJ whole genome shotgun (WGS) entry which is preliminary data.</text>
</comment>
<dbReference type="GO" id="GO:0004222">
    <property type="term" value="F:metalloendopeptidase activity"/>
    <property type="evidence" value="ECO:0007669"/>
    <property type="project" value="InterPro"/>
</dbReference>
<evidence type="ECO:0000313" key="1">
    <source>
        <dbReference type="EMBL" id="KAH9373929.1"/>
    </source>
</evidence>
<dbReference type="PANTHER" id="PTHR11733:SF241">
    <property type="entry name" value="GH26575P-RELATED"/>
    <property type="match status" value="1"/>
</dbReference>
<reference evidence="1 2" key="1">
    <citation type="journal article" date="2020" name="Cell">
        <title>Large-Scale Comparative Analyses of Tick Genomes Elucidate Their Genetic Diversity and Vector Capacities.</title>
        <authorList>
            <consortium name="Tick Genome and Microbiome Consortium (TIGMIC)"/>
            <person name="Jia N."/>
            <person name="Wang J."/>
            <person name="Shi W."/>
            <person name="Du L."/>
            <person name="Sun Y."/>
            <person name="Zhan W."/>
            <person name="Jiang J.F."/>
            <person name="Wang Q."/>
            <person name="Zhang B."/>
            <person name="Ji P."/>
            <person name="Bell-Sakyi L."/>
            <person name="Cui X.M."/>
            <person name="Yuan T.T."/>
            <person name="Jiang B.G."/>
            <person name="Yang W.F."/>
            <person name="Lam T.T."/>
            <person name="Chang Q.C."/>
            <person name="Ding S.J."/>
            <person name="Wang X.J."/>
            <person name="Zhu J.G."/>
            <person name="Ruan X.D."/>
            <person name="Zhao L."/>
            <person name="Wei J.T."/>
            <person name="Ye R.Z."/>
            <person name="Que T.C."/>
            <person name="Du C.H."/>
            <person name="Zhou Y.H."/>
            <person name="Cheng J.X."/>
            <person name="Dai P.F."/>
            <person name="Guo W.B."/>
            <person name="Han X.H."/>
            <person name="Huang E.J."/>
            <person name="Li L.F."/>
            <person name="Wei W."/>
            <person name="Gao Y.C."/>
            <person name="Liu J.Z."/>
            <person name="Shao H.Z."/>
            <person name="Wang X."/>
            <person name="Wang C.C."/>
            <person name="Yang T.C."/>
            <person name="Huo Q.B."/>
            <person name="Li W."/>
            <person name="Chen H.Y."/>
            <person name="Chen S.E."/>
            <person name="Zhou L.G."/>
            <person name="Ni X.B."/>
            <person name="Tian J.H."/>
            <person name="Sheng Y."/>
            <person name="Liu T."/>
            <person name="Pan Y.S."/>
            <person name="Xia L.Y."/>
            <person name="Li J."/>
            <person name="Zhao F."/>
            <person name="Cao W.C."/>
        </authorList>
    </citation>
    <scope>NUCLEOTIDE SEQUENCE [LARGE SCALE GENOMIC DNA]</scope>
    <source>
        <strain evidence="1">HaeL-2018</strain>
    </source>
</reference>
<dbReference type="InterPro" id="IPR024079">
    <property type="entry name" value="MetalloPept_cat_dom_sf"/>
</dbReference>
<accession>A0A9J6GGM1</accession>
<dbReference type="InterPro" id="IPR000718">
    <property type="entry name" value="Peptidase_M13"/>
</dbReference>
<dbReference type="EMBL" id="JABSTR010000006">
    <property type="protein sequence ID" value="KAH9373929.1"/>
    <property type="molecule type" value="Genomic_DNA"/>
</dbReference>
<dbReference type="InterPro" id="IPR042089">
    <property type="entry name" value="Peptidase_M13_dom_2"/>
</dbReference>
<protein>
    <submittedName>
        <fullName evidence="1">Uncharacterized protein</fullName>
    </submittedName>
</protein>
<dbReference type="SUPFAM" id="SSF55486">
    <property type="entry name" value="Metalloproteases ('zincins'), catalytic domain"/>
    <property type="match status" value="1"/>
</dbReference>
<dbReference type="GO" id="GO:0005886">
    <property type="term" value="C:plasma membrane"/>
    <property type="evidence" value="ECO:0007669"/>
    <property type="project" value="TreeGrafter"/>
</dbReference>
<dbReference type="VEuPathDB" id="VectorBase:HLOH_048462"/>
<dbReference type="Proteomes" id="UP000821853">
    <property type="component" value="Chromosome 4"/>
</dbReference>
<proteinExistence type="predicted"/>
<dbReference type="PANTHER" id="PTHR11733">
    <property type="entry name" value="ZINC METALLOPROTEASE FAMILY M13 NEPRILYSIN-RELATED"/>
    <property type="match status" value="1"/>
</dbReference>
<gene>
    <name evidence="1" type="ORF">HPB48_001105</name>
</gene>
<name>A0A9J6GGM1_HAELO</name>
<sequence>MIDQATHPCVDFYHHVCDKWTMRYNVDTIGISKRNAFKTVTNALLLTSAKSTVTLPRSFREFYTACYSFLESKPRSSLSALLQPLRGHADILSMGNFSLFLEHAIFLSLEWGIDVVFTLGLVGSMDSTHLRISPARNLLGKLDPNGDSPNLMDQLRPLLDFALAGTTLTTSAATILELDKALKHDAADEPAAFSPVTILNRLENFLHITRWLRCINSLLPTEAHVNAQSMLVTDYFNAIERGIATIYSASSDGLVYAFLQVLAELARFNYHRSVHSDDAPSASACFFAGAEVFGHSWARMFIELTSSGSSCKRTETIFRQLVTLTTSSRAFAWTDETSRNRYRILLSGVRLYLYGDTDAAGSDATWGPSFVRWEAFPEDFLLAKREAQKRSLRNPRPLLTNVKDSLLYSGRVSYSGSLRAVVVPPISSSWPFCTSEEVPVEFDLGMLGVLMATEMSRAAFAHFRSGARLLENRSELGGFSDCIRPIAQAVLGAPLGELSGRVTTEAFLWVRGVRLAQQLLSEALSKAATVDAQGWRNAHATFFMRFCRLTCGTRTEPGGLSAEARCLLPLANIPEFPIAFQCPVPSRMTHKSCEVL</sequence>
<organism evidence="1 2">
    <name type="scientific">Haemaphysalis longicornis</name>
    <name type="common">Bush tick</name>
    <dbReference type="NCBI Taxonomy" id="44386"/>
    <lineage>
        <taxon>Eukaryota</taxon>
        <taxon>Metazoa</taxon>
        <taxon>Ecdysozoa</taxon>
        <taxon>Arthropoda</taxon>
        <taxon>Chelicerata</taxon>
        <taxon>Arachnida</taxon>
        <taxon>Acari</taxon>
        <taxon>Parasitiformes</taxon>
        <taxon>Ixodida</taxon>
        <taxon>Ixodoidea</taxon>
        <taxon>Ixodidae</taxon>
        <taxon>Haemaphysalinae</taxon>
        <taxon>Haemaphysalis</taxon>
    </lineage>
</organism>
<dbReference type="OrthoDB" id="10652097at2759"/>
<dbReference type="PROSITE" id="PS51885">
    <property type="entry name" value="NEPRILYSIN"/>
    <property type="match status" value="1"/>
</dbReference>
<keyword evidence="2" id="KW-1185">Reference proteome</keyword>
<dbReference type="AlphaFoldDB" id="A0A9J6GGM1"/>
<dbReference type="GO" id="GO:0016485">
    <property type="term" value="P:protein processing"/>
    <property type="evidence" value="ECO:0007669"/>
    <property type="project" value="TreeGrafter"/>
</dbReference>
<dbReference type="Gene3D" id="3.40.390.10">
    <property type="entry name" value="Collagenase (Catalytic Domain)"/>
    <property type="match status" value="2"/>
</dbReference>